<proteinExistence type="predicted"/>
<dbReference type="EMBL" id="DXBN01000037">
    <property type="protein sequence ID" value="HIZ52611.1"/>
    <property type="molecule type" value="Genomic_DNA"/>
</dbReference>
<protein>
    <submittedName>
        <fullName evidence="1">Uncharacterized protein</fullName>
    </submittedName>
</protein>
<sequence>MGEKYERQYTEFECHLTQGWSIEKIAKHMGMRQERLKSGDYLVRYRKEHGIAQSRPKNEFKIDTKKMFELIHILEARYDIGSWENGYKIHFDDDHVPDYDPQMIELRRVVNGK</sequence>
<name>A0A9D2F5T6_9ENTE</name>
<evidence type="ECO:0000313" key="2">
    <source>
        <dbReference type="Proteomes" id="UP000824063"/>
    </source>
</evidence>
<comment type="caution">
    <text evidence="1">The sequence shown here is derived from an EMBL/GenBank/DDBJ whole genome shotgun (WGS) entry which is preliminary data.</text>
</comment>
<organism evidence="1 2">
    <name type="scientific">Candidatus Enterococcus avicola</name>
    <dbReference type="NCBI Taxonomy" id="2838561"/>
    <lineage>
        <taxon>Bacteria</taxon>
        <taxon>Bacillati</taxon>
        <taxon>Bacillota</taxon>
        <taxon>Bacilli</taxon>
        <taxon>Lactobacillales</taxon>
        <taxon>Enterococcaceae</taxon>
        <taxon>Enterococcus</taxon>
    </lineage>
</organism>
<dbReference type="Proteomes" id="UP000824063">
    <property type="component" value="Unassembled WGS sequence"/>
</dbReference>
<gene>
    <name evidence="1" type="ORF">IAA20_01520</name>
</gene>
<reference evidence="1" key="1">
    <citation type="journal article" date="2021" name="PeerJ">
        <title>Extensive microbial diversity within the chicken gut microbiome revealed by metagenomics and culture.</title>
        <authorList>
            <person name="Gilroy R."/>
            <person name="Ravi A."/>
            <person name="Getino M."/>
            <person name="Pursley I."/>
            <person name="Horton D.L."/>
            <person name="Alikhan N.F."/>
            <person name="Baker D."/>
            <person name="Gharbi K."/>
            <person name="Hall N."/>
            <person name="Watson M."/>
            <person name="Adriaenssens E.M."/>
            <person name="Foster-Nyarko E."/>
            <person name="Jarju S."/>
            <person name="Secka A."/>
            <person name="Antonio M."/>
            <person name="Oren A."/>
            <person name="Chaudhuri R.R."/>
            <person name="La Ragione R."/>
            <person name="Hildebrand F."/>
            <person name="Pallen M.J."/>
        </authorList>
    </citation>
    <scope>NUCLEOTIDE SEQUENCE</scope>
    <source>
        <strain evidence="1">CHK172-16539</strain>
    </source>
</reference>
<accession>A0A9D2F5T6</accession>
<evidence type="ECO:0000313" key="1">
    <source>
        <dbReference type="EMBL" id="HIZ52611.1"/>
    </source>
</evidence>
<dbReference type="AlphaFoldDB" id="A0A9D2F5T6"/>
<reference evidence="1" key="2">
    <citation type="submission" date="2021-04" db="EMBL/GenBank/DDBJ databases">
        <authorList>
            <person name="Gilroy R."/>
        </authorList>
    </citation>
    <scope>NUCLEOTIDE SEQUENCE</scope>
    <source>
        <strain evidence="1">CHK172-16539</strain>
    </source>
</reference>